<evidence type="ECO:0000256" key="17">
    <source>
        <dbReference type="ARBA" id="ARBA00029636"/>
    </source>
</evidence>
<proteinExistence type="predicted"/>
<dbReference type="InterPro" id="IPR035976">
    <property type="entry name" value="Sushi/SCR/CCP_sf"/>
</dbReference>
<evidence type="ECO:0000256" key="13">
    <source>
        <dbReference type="ARBA" id="ARBA00022859"/>
    </source>
</evidence>
<dbReference type="PANTHER" id="PTHR46393:SF2">
    <property type="entry name" value="COMPLEMENT C2"/>
    <property type="match status" value="1"/>
</dbReference>
<keyword evidence="5" id="KW-0964">Secreted</keyword>
<keyword evidence="14" id="KW-0180">Complement pathway</keyword>
<dbReference type="AlphaFoldDB" id="A0A8C0XRJ0"/>
<dbReference type="SUPFAM" id="SSF53300">
    <property type="entry name" value="vWA-like"/>
    <property type="match status" value="1"/>
</dbReference>
<evidence type="ECO:0000256" key="19">
    <source>
        <dbReference type="SAM" id="SignalP"/>
    </source>
</evidence>
<comment type="caution">
    <text evidence="18">Lacks conserved residue(s) required for the propagation of feature annotation.</text>
</comment>
<evidence type="ECO:0000259" key="20">
    <source>
        <dbReference type="PROSITE" id="PS50923"/>
    </source>
</evidence>
<dbReference type="InterPro" id="IPR036465">
    <property type="entry name" value="vWFA_dom_sf"/>
</dbReference>
<dbReference type="PROSITE" id="PS50923">
    <property type="entry name" value="SUSHI"/>
    <property type="match status" value="3"/>
</dbReference>
<dbReference type="SMART" id="SM00032">
    <property type="entry name" value="CCP"/>
    <property type="match status" value="3"/>
</dbReference>
<keyword evidence="9 19" id="KW-0732">Signal</keyword>
<evidence type="ECO:0000256" key="1">
    <source>
        <dbReference type="ARBA" id="ARBA00001936"/>
    </source>
</evidence>
<keyword evidence="13" id="KW-0391">Immunity</keyword>
<dbReference type="FunFam" id="2.10.70.10:FF:000052">
    <property type="entry name" value="Complement factor B"/>
    <property type="match status" value="1"/>
</dbReference>
<keyword evidence="8" id="KW-0645">Protease</keyword>
<evidence type="ECO:0000256" key="4">
    <source>
        <dbReference type="ARBA" id="ARBA00004613"/>
    </source>
</evidence>
<reference evidence="21" key="1">
    <citation type="submission" date="2023-09" db="UniProtKB">
        <authorList>
            <consortium name="Ensembl"/>
        </authorList>
    </citation>
    <scope>IDENTIFICATION</scope>
</reference>
<dbReference type="Ensembl" id="ENSCCNT00000037974.1">
    <property type="protein sequence ID" value="ENSCCNP00000030114.1"/>
    <property type="gene ID" value="ENSCCNG00000028856.1"/>
</dbReference>
<dbReference type="Pfam" id="PF00084">
    <property type="entry name" value="Sushi"/>
    <property type="match status" value="2"/>
</dbReference>
<evidence type="ECO:0000256" key="10">
    <source>
        <dbReference type="ARBA" id="ARBA00022737"/>
    </source>
</evidence>
<evidence type="ECO:0000256" key="7">
    <source>
        <dbReference type="ARBA" id="ARBA00022659"/>
    </source>
</evidence>
<evidence type="ECO:0000256" key="2">
    <source>
        <dbReference type="ARBA" id="ARBA00001946"/>
    </source>
</evidence>
<dbReference type="Gene3D" id="2.10.70.10">
    <property type="entry name" value="Complement Module, domain 1"/>
    <property type="match status" value="3"/>
</dbReference>
<dbReference type="GO" id="GO:0045087">
    <property type="term" value="P:innate immune response"/>
    <property type="evidence" value="ECO:0007669"/>
    <property type="project" value="UniProtKB-KW"/>
</dbReference>
<evidence type="ECO:0000313" key="21">
    <source>
        <dbReference type="Ensembl" id="ENSCCNP00000030114.1"/>
    </source>
</evidence>
<feature type="domain" description="Sushi" evidence="20">
    <location>
        <begin position="91"/>
        <end position="150"/>
    </location>
</feature>
<dbReference type="Gene3D" id="3.40.50.410">
    <property type="entry name" value="von Willebrand factor, type A domain"/>
    <property type="match status" value="1"/>
</dbReference>
<evidence type="ECO:0000256" key="12">
    <source>
        <dbReference type="ARBA" id="ARBA00022825"/>
    </source>
</evidence>
<feature type="disulfide bond" evidence="18">
    <location>
        <begin position="181"/>
        <end position="208"/>
    </location>
</feature>
<comment type="subcellular location">
    <subcellularLocation>
        <location evidence="3">Cell surface</location>
    </subcellularLocation>
    <subcellularLocation>
        <location evidence="4">Secreted</location>
    </subcellularLocation>
</comment>
<name>A0A8C0XRJ0_CASCN</name>
<gene>
    <name evidence="21" type="primary">C2</name>
</gene>
<dbReference type="GO" id="GO:0006958">
    <property type="term" value="P:complement activation, classical pathway"/>
    <property type="evidence" value="ECO:0007669"/>
    <property type="project" value="UniProtKB-KW"/>
</dbReference>
<feature type="chain" id="PRO_5034159363" description="C3/C5 convertase" evidence="19">
    <location>
        <begin position="20"/>
        <end position="318"/>
    </location>
</feature>
<keyword evidence="16" id="KW-0325">Glycoprotein</keyword>
<keyword evidence="12" id="KW-0720">Serine protease</keyword>
<evidence type="ECO:0000256" key="3">
    <source>
        <dbReference type="ARBA" id="ARBA00004241"/>
    </source>
</evidence>
<dbReference type="SUPFAM" id="SSF57535">
    <property type="entry name" value="Complement control module/SCR domain"/>
    <property type="match status" value="3"/>
</dbReference>
<comment type="cofactor">
    <cofactor evidence="2">
        <name>Mg(2+)</name>
        <dbReference type="ChEBI" id="CHEBI:18420"/>
    </cofactor>
</comment>
<feature type="disulfide bond" evidence="18">
    <location>
        <begin position="121"/>
        <end position="148"/>
    </location>
</feature>
<evidence type="ECO:0000256" key="9">
    <source>
        <dbReference type="ARBA" id="ARBA00022729"/>
    </source>
</evidence>
<dbReference type="GO" id="GO:0070062">
    <property type="term" value="C:extracellular exosome"/>
    <property type="evidence" value="ECO:0007669"/>
    <property type="project" value="TreeGrafter"/>
</dbReference>
<dbReference type="GO" id="GO:0009986">
    <property type="term" value="C:cell surface"/>
    <property type="evidence" value="ECO:0007669"/>
    <property type="project" value="UniProtKB-SubCell"/>
</dbReference>
<feature type="signal peptide" evidence="19">
    <location>
        <begin position="1"/>
        <end position="19"/>
    </location>
</feature>
<evidence type="ECO:0000256" key="11">
    <source>
        <dbReference type="ARBA" id="ARBA00022801"/>
    </source>
</evidence>
<dbReference type="GO" id="GO:0008236">
    <property type="term" value="F:serine-type peptidase activity"/>
    <property type="evidence" value="ECO:0007669"/>
    <property type="project" value="UniProtKB-KW"/>
</dbReference>
<evidence type="ECO:0000256" key="16">
    <source>
        <dbReference type="ARBA" id="ARBA00023180"/>
    </source>
</evidence>
<dbReference type="CDD" id="cd00033">
    <property type="entry name" value="CCP"/>
    <property type="match status" value="2"/>
</dbReference>
<protein>
    <recommendedName>
        <fullName evidence="17">C3/C5 convertase</fullName>
    </recommendedName>
</protein>
<evidence type="ECO:0000256" key="8">
    <source>
        <dbReference type="ARBA" id="ARBA00022670"/>
    </source>
</evidence>
<evidence type="ECO:0000256" key="14">
    <source>
        <dbReference type="ARBA" id="ARBA00022875"/>
    </source>
</evidence>
<dbReference type="GO" id="GO:0006508">
    <property type="term" value="P:proteolysis"/>
    <property type="evidence" value="ECO:0007669"/>
    <property type="project" value="UniProtKB-KW"/>
</dbReference>
<evidence type="ECO:0000256" key="6">
    <source>
        <dbReference type="ARBA" id="ARBA00022588"/>
    </source>
</evidence>
<keyword evidence="7 18" id="KW-0768">Sushi</keyword>
<organism evidence="21">
    <name type="scientific">Castor canadensis</name>
    <name type="common">American beaver</name>
    <dbReference type="NCBI Taxonomy" id="51338"/>
    <lineage>
        <taxon>Eukaryota</taxon>
        <taxon>Metazoa</taxon>
        <taxon>Chordata</taxon>
        <taxon>Craniata</taxon>
        <taxon>Vertebrata</taxon>
        <taxon>Euteleostomi</taxon>
        <taxon>Mammalia</taxon>
        <taxon>Eutheria</taxon>
        <taxon>Euarchontoglires</taxon>
        <taxon>Glires</taxon>
        <taxon>Rodentia</taxon>
        <taxon>Castorimorpha</taxon>
        <taxon>Castoridae</taxon>
        <taxon>Castor</taxon>
    </lineage>
</organism>
<dbReference type="PANTHER" id="PTHR46393">
    <property type="entry name" value="SUSHI DOMAIN-CONTAINING PROTEIN"/>
    <property type="match status" value="1"/>
</dbReference>
<dbReference type="GO" id="GO:0009617">
    <property type="term" value="P:response to bacterium"/>
    <property type="evidence" value="ECO:0007669"/>
    <property type="project" value="TreeGrafter"/>
</dbReference>
<dbReference type="InterPro" id="IPR000436">
    <property type="entry name" value="Sushi_SCR_CCP_dom"/>
</dbReference>
<evidence type="ECO:0000256" key="18">
    <source>
        <dbReference type="PROSITE-ProRule" id="PRU00302"/>
    </source>
</evidence>
<evidence type="ECO:0000256" key="5">
    <source>
        <dbReference type="ARBA" id="ARBA00022525"/>
    </source>
</evidence>
<keyword evidence="11" id="KW-0378">Hydrolase</keyword>
<evidence type="ECO:0000256" key="15">
    <source>
        <dbReference type="ARBA" id="ARBA00023157"/>
    </source>
</evidence>
<sequence length="318" mass="33973">MDPLLAFLCLLSLCPGLVANAAPSCPQNVNISGGTFTLSHGWAPGSLLTYSCPQGSYPVPASRLCKSNGQWQTPKSTLRSSWLVKAVCKPVRCPAPVTFENGVYTPRLGSHPVGGNLSFECEDGFTLRGSSVRHCRPNGMWDGQTAVCDNGADHCPNPGISVGAVRTGSRFGLGDKVTYRCSSNLVLTGSVERECLNNGVWSGTEPICRQPYSYDFPEDVAPALGTSLSHLLGATNPTQQRKENLGRKIQIQRSGHLNLYLLLDASQSVSEDDFKIFKNSASLMVDRVRNPEPACGGAFLAPSVSFPCSESPSPSTSF</sequence>
<dbReference type="FunFam" id="2.10.70.10:FF:000019">
    <property type="entry name" value="Complement factor b,-like"/>
    <property type="match status" value="2"/>
</dbReference>
<accession>A0A8C0XRJ0</accession>
<comment type="cofactor">
    <cofactor evidence="1">
        <name>Mn(2+)</name>
        <dbReference type="ChEBI" id="CHEBI:29035"/>
    </cofactor>
</comment>
<keyword evidence="10" id="KW-0677">Repeat</keyword>
<keyword evidence="15 18" id="KW-1015">Disulfide bond</keyword>
<feature type="domain" description="Sushi" evidence="20">
    <location>
        <begin position="23"/>
        <end position="90"/>
    </location>
</feature>
<keyword evidence="6" id="KW-0399">Innate immunity</keyword>
<feature type="domain" description="Sushi" evidence="20">
    <location>
        <begin position="153"/>
        <end position="210"/>
    </location>
</feature>